<keyword evidence="3" id="KW-1185">Reference proteome</keyword>
<feature type="compositionally biased region" description="Basic and acidic residues" evidence="1">
    <location>
        <begin position="7"/>
        <end position="27"/>
    </location>
</feature>
<evidence type="ECO:0000313" key="2">
    <source>
        <dbReference type="EMBL" id="KAG7370151.1"/>
    </source>
</evidence>
<accession>A0A9K3Q496</accession>
<dbReference type="EMBL" id="JAGRRH010000005">
    <property type="protein sequence ID" value="KAG7370151.1"/>
    <property type="molecule type" value="Genomic_DNA"/>
</dbReference>
<sequence length="70" mass="8292">MSQGNGTEEKRTSEDNDERLEHLDNASKEQERWAYDSCYTHRRKAHSHNAVSIRNLQLRRSMGVCTRNMR</sequence>
<proteinExistence type="predicted"/>
<name>A0A9K3Q496_9STRA</name>
<dbReference type="Proteomes" id="UP000693970">
    <property type="component" value="Unassembled WGS sequence"/>
</dbReference>
<gene>
    <name evidence="2" type="ORF">IV203_027897</name>
</gene>
<organism evidence="2 3">
    <name type="scientific">Nitzschia inconspicua</name>
    <dbReference type="NCBI Taxonomy" id="303405"/>
    <lineage>
        <taxon>Eukaryota</taxon>
        <taxon>Sar</taxon>
        <taxon>Stramenopiles</taxon>
        <taxon>Ochrophyta</taxon>
        <taxon>Bacillariophyta</taxon>
        <taxon>Bacillariophyceae</taxon>
        <taxon>Bacillariophycidae</taxon>
        <taxon>Bacillariales</taxon>
        <taxon>Bacillariaceae</taxon>
        <taxon>Nitzschia</taxon>
    </lineage>
</organism>
<feature type="region of interest" description="Disordered" evidence="1">
    <location>
        <begin position="1"/>
        <end position="27"/>
    </location>
</feature>
<protein>
    <submittedName>
        <fullName evidence="2">Uncharacterized protein</fullName>
    </submittedName>
</protein>
<dbReference type="AlphaFoldDB" id="A0A9K3Q496"/>
<evidence type="ECO:0000313" key="3">
    <source>
        <dbReference type="Proteomes" id="UP000693970"/>
    </source>
</evidence>
<reference evidence="2" key="2">
    <citation type="submission" date="2021-04" db="EMBL/GenBank/DDBJ databases">
        <authorList>
            <person name="Podell S."/>
        </authorList>
    </citation>
    <scope>NUCLEOTIDE SEQUENCE</scope>
    <source>
        <strain evidence="2">Hildebrandi</strain>
    </source>
</reference>
<evidence type="ECO:0000256" key="1">
    <source>
        <dbReference type="SAM" id="MobiDB-lite"/>
    </source>
</evidence>
<comment type="caution">
    <text evidence="2">The sequence shown here is derived from an EMBL/GenBank/DDBJ whole genome shotgun (WGS) entry which is preliminary data.</text>
</comment>
<reference evidence="2" key="1">
    <citation type="journal article" date="2021" name="Sci. Rep.">
        <title>Diploid genomic architecture of Nitzschia inconspicua, an elite biomass production diatom.</title>
        <authorList>
            <person name="Oliver A."/>
            <person name="Podell S."/>
            <person name="Pinowska A."/>
            <person name="Traller J.C."/>
            <person name="Smith S.R."/>
            <person name="McClure R."/>
            <person name="Beliaev A."/>
            <person name="Bohutskyi P."/>
            <person name="Hill E.A."/>
            <person name="Rabines A."/>
            <person name="Zheng H."/>
            <person name="Allen L.Z."/>
            <person name="Kuo A."/>
            <person name="Grigoriev I.V."/>
            <person name="Allen A.E."/>
            <person name="Hazlebeck D."/>
            <person name="Allen E.E."/>
        </authorList>
    </citation>
    <scope>NUCLEOTIDE SEQUENCE</scope>
    <source>
        <strain evidence="2">Hildebrandi</strain>
    </source>
</reference>